<gene>
    <name evidence="1" type="ORF">Amon02_000332700</name>
</gene>
<reference evidence="1" key="1">
    <citation type="submission" date="2023-04" db="EMBL/GenBank/DDBJ databases">
        <title>Ambrosiozyma monospora NBRC 10751.</title>
        <authorList>
            <person name="Ichikawa N."/>
            <person name="Sato H."/>
            <person name="Tonouchi N."/>
        </authorList>
    </citation>
    <scope>NUCLEOTIDE SEQUENCE</scope>
    <source>
        <strain evidence="1">NBRC 10751</strain>
    </source>
</reference>
<evidence type="ECO:0000313" key="2">
    <source>
        <dbReference type="Proteomes" id="UP001165064"/>
    </source>
</evidence>
<name>A0ACB5T0K0_AMBMO</name>
<sequence>MKLSTSVLYAILASTAMSASDVSASYTPPTSTAVSVPSSSALSSSAVVDPNQPVQKSSITIFRDLLHMVLNTFGAHIKTHKRDLENLPIDLNDPAQKAAWNQIGTTILGSLSKRDVDNLTDDERKSLIYIKHFFGLDGSELSPAAASSISSGSVVKRDTGSSAPDASVSGSASLSAGVDLKDPVQNAILNLLSTAVSGLNIHGLNIAGDLSDYCWRY</sequence>
<dbReference type="EMBL" id="BSXS01002078">
    <property type="protein sequence ID" value="GME78154.1"/>
    <property type="molecule type" value="Genomic_DNA"/>
</dbReference>
<keyword evidence="2" id="KW-1185">Reference proteome</keyword>
<evidence type="ECO:0000313" key="1">
    <source>
        <dbReference type="EMBL" id="GME78154.1"/>
    </source>
</evidence>
<protein>
    <submittedName>
        <fullName evidence="1">Unnamed protein product</fullName>
    </submittedName>
</protein>
<dbReference type="Proteomes" id="UP001165064">
    <property type="component" value="Unassembled WGS sequence"/>
</dbReference>
<comment type="caution">
    <text evidence="1">The sequence shown here is derived from an EMBL/GenBank/DDBJ whole genome shotgun (WGS) entry which is preliminary data.</text>
</comment>
<proteinExistence type="predicted"/>
<accession>A0ACB5T0K0</accession>
<organism evidence="1 2">
    <name type="scientific">Ambrosiozyma monospora</name>
    <name type="common">Yeast</name>
    <name type="synonym">Endomycopsis monosporus</name>
    <dbReference type="NCBI Taxonomy" id="43982"/>
    <lineage>
        <taxon>Eukaryota</taxon>
        <taxon>Fungi</taxon>
        <taxon>Dikarya</taxon>
        <taxon>Ascomycota</taxon>
        <taxon>Saccharomycotina</taxon>
        <taxon>Pichiomycetes</taxon>
        <taxon>Pichiales</taxon>
        <taxon>Pichiaceae</taxon>
        <taxon>Ambrosiozyma</taxon>
    </lineage>
</organism>